<dbReference type="OrthoDB" id="75419at2759"/>
<dbReference type="GO" id="GO:0097352">
    <property type="term" value="P:autophagosome maturation"/>
    <property type="evidence" value="ECO:0007669"/>
    <property type="project" value="TreeGrafter"/>
</dbReference>
<feature type="domain" description="Epg5-like TPR" evidence="4">
    <location>
        <begin position="1140"/>
        <end position="1327"/>
    </location>
</feature>
<gene>
    <name evidence="5" type="ORF">GE061_017974</name>
</gene>
<evidence type="ECO:0000256" key="3">
    <source>
        <dbReference type="SAM" id="MobiDB-lite"/>
    </source>
</evidence>
<keyword evidence="2" id="KW-0072">Autophagy</keyword>
<proteinExistence type="inferred from homology"/>
<dbReference type="PANTHER" id="PTHR31139">
    <property type="entry name" value="ECTOPIC P GRANULES PROTEIN 5 HOMOLOG"/>
    <property type="match status" value="1"/>
</dbReference>
<dbReference type="Pfam" id="PF26573">
    <property type="entry name" value="TPR_Epg5_2"/>
    <property type="match status" value="1"/>
</dbReference>
<evidence type="ECO:0000256" key="1">
    <source>
        <dbReference type="ARBA" id="ARBA00010948"/>
    </source>
</evidence>
<accession>A0A8S9XEN2</accession>
<evidence type="ECO:0000256" key="2">
    <source>
        <dbReference type="ARBA" id="ARBA00023006"/>
    </source>
</evidence>
<dbReference type="InterPro" id="IPR058750">
    <property type="entry name" value="TPR_Epg5"/>
</dbReference>
<dbReference type="EMBL" id="WIXP02000008">
    <property type="protein sequence ID" value="KAF6206738.1"/>
    <property type="molecule type" value="Genomic_DNA"/>
</dbReference>
<feature type="compositionally biased region" description="Polar residues" evidence="3">
    <location>
        <begin position="68"/>
        <end position="77"/>
    </location>
</feature>
<dbReference type="PANTHER" id="PTHR31139:SF4">
    <property type="entry name" value="ECTOPIC P GRANULES PROTEIN 5 HOMOLOG"/>
    <property type="match status" value="1"/>
</dbReference>
<name>A0A8S9XEN2_APOLU</name>
<feature type="region of interest" description="Disordered" evidence="3">
    <location>
        <begin position="120"/>
        <end position="143"/>
    </location>
</feature>
<dbReference type="Proteomes" id="UP000466442">
    <property type="component" value="Unassembled WGS sequence"/>
</dbReference>
<evidence type="ECO:0000313" key="6">
    <source>
        <dbReference type="Proteomes" id="UP000466442"/>
    </source>
</evidence>
<feature type="compositionally biased region" description="Basic and acidic residues" evidence="3">
    <location>
        <begin position="49"/>
        <end position="67"/>
    </location>
</feature>
<comment type="caution">
    <text evidence="5">The sequence shown here is derived from an EMBL/GenBank/DDBJ whole genome shotgun (WGS) entry which is preliminary data.</text>
</comment>
<sequence>MEGVITKPKKKKSKQKRLEESIGLIEGTSRKAPSPTDDIILSPLTSKFSETDIITREENEPLCRHDGSPSTENTTEPDPTEICASTEEELCELNAKVSDLAIAPELDLISTNFDNYYRKEGEAEPESSLPRFSENDAQETGKHNLGCSNIEDEFFEVTKAASTVNELPSFTESQLLSLYHNEEIGLCNVFIENFLENELRSGFTLRHTLYDLLNKYLKSRDKLNSNVLEIESLIKETKDIQQRLWILEVVKITESGECQDGNPVEASHQYQVGTFDEAVLAKLTKTLGIIRERANEQHALHSYSCLTTKLQIENYVRKLISTHSSLPHNAPVSLITEGAIPRTSEICGAVSVLFHFLRQPYKDQGFISDCRNWLQNIVATLLRVSSWREHMFLLNHVLRCPGNVSKWATSYIQAPVPLFDCHNPNAFLDHMICVMATIVGPVKNREIFLSEMERSVDDIEDKWVIVDSEGEDEDSNTSHVTLSENDVIALFNQIPLDCFFSLIYDLPQRDGKYVFTRRSGGQMLKTIAVTRLIIKILGQGFFVYNIPKYLQFAKRLASTMIHTVQFLTDVWETFRIVDVDENDAALIDRLQIEYDNVVKSACTVLISSPQKSVLQFLITLPFSSVSLSTLWHLLQMIIQPPNISGGKPENPADWWIGVEELICSLNDAESCYILTTMCNMGLSRKVEDWCFIKMVATLLLQIGIINNTTKDVCHKTARTQLSNMTHVHPALTSLILHKLKHFVPQAGNLSLYLFRDLPLHLWTPTKEDLGLLEHWLLACPQGSIEGSLAIFILHKMNWGFNPSNPSQLFLSRDVHCRVALLVVRLAILYCPESPSSSHSTVIADTIKQLTSSSNKLITEQTLNIWIWSMLFKLRLHLLDQPEPSVWATLSDPLQFFSILPSLESLPSELSPLIRALKENQVTAVFTALLMTSTGHSIPLICHSGFAMLETLIQCHRYLAVLVLIEHIFPLFIESPGSILMSEKFQNVIVSLLAADRTFIKFAMSLISSAFPGLILKQFGDLIEVHLKNYRRYNLISPAPLAEMWLRVLTTAWLTEPLAASYLMDKILSVAFFHPDMRATALGILHELLENHNTSHQQRFSLLNWVTGSNPYGTLMNKSPSDTPWFSLFAIEVEQIVLFHKTTLWDNLLIDLSSCSGKPSIDSSLKKCCAALKLSSIPSSTLPIYRWSQQVLETSVDHPAIPIFWQKFFALFLKRVPSINRKDLGSVGPKFFEGTTNNSLMTKLKKKLLDCKEFYETKCKNDSTIIPQEKRAWYNNMVNLYTCYTLWLEDPSLHDPGVNLYALPASYCSEKLSTIFCSDEVMWMEFVDQDALHHHQRLTMQSWQQCLYRTAEVSSKPVLSPTVQDPLLRIEKRLTKFESPVPPPIMKPQPVLVTDLPTEVLYNKHHTMEFLRDSFKALTSYAQVYWLRSGELSSVDFSLLELAPQLYRTLETQVTLHAACDTHNPGAPQQSINSLTCAGPAVINIKVNEVHVDSSVDMAIHSNRQEAQNLIKRCLQQPNQAVCIGSIQIQEVVRVLDDNATNCGE</sequence>
<comment type="similarity">
    <text evidence="1">Belongs to the EPG5 family.</text>
</comment>
<feature type="region of interest" description="Disordered" evidence="3">
    <location>
        <begin position="1"/>
        <end position="79"/>
    </location>
</feature>
<evidence type="ECO:0000259" key="4">
    <source>
        <dbReference type="Pfam" id="PF26573"/>
    </source>
</evidence>
<protein>
    <recommendedName>
        <fullName evidence="4">Epg5-like TPR domain-containing protein</fullName>
    </recommendedName>
</protein>
<reference evidence="5" key="1">
    <citation type="journal article" date="2021" name="Mol. Ecol. Resour.">
        <title>Apolygus lucorum genome provides insights into omnivorousness and mesophyll feeding.</title>
        <authorList>
            <person name="Liu Y."/>
            <person name="Liu H."/>
            <person name="Wang H."/>
            <person name="Huang T."/>
            <person name="Liu B."/>
            <person name="Yang B."/>
            <person name="Yin L."/>
            <person name="Li B."/>
            <person name="Zhang Y."/>
            <person name="Zhang S."/>
            <person name="Jiang F."/>
            <person name="Zhang X."/>
            <person name="Ren Y."/>
            <person name="Wang B."/>
            <person name="Wang S."/>
            <person name="Lu Y."/>
            <person name="Wu K."/>
            <person name="Fan W."/>
            <person name="Wang G."/>
        </authorList>
    </citation>
    <scope>NUCLEOTIDE SEQUENCE</scope>
    <source>
        <strain evidence="5">12Hb</strain>
    </source>
</reference>
<dbReference type="GO" id="GO:0005737">
    <property type="term" value="C:cytoplasm"/>
    <property type="evidence" value="ECO:0007669"/>
    <property type="project" value="TreeGrafter"/>
</dbReference>
<organism evidence="5 6">
    <name type="scientific">Apolygus lucorum</name>
    <name type="common">Small green plant bug</name>
    <name type="synonym">Lygocoris lucorum</name>
    <dbReference type="NCBI Taxonomy" id="248454"/>
    <lineage>
        <taxon>Eukaryota</taxon>
        <taxon>Metazoa</taxon>
        <taxon>Ecdysozoa</taxon>
        <taxon>Arthropoda</taxon>
        <taxon>Hexapoda</taxon>
        <taxon>Insecta</taxon>
        <taxon>Pterygota</taxon>
        <taxon>Neoptera</taxon>
        <taxon>Paraneoptera</taxon>
        <taxon>Hemiptera</taxon>
        <taxon>Heteroptera</taxon>
        <taxon>Panheteroptera</taxon>
        <taxon>Cimicomorpha</taxon>
        <taxon>Miridae</taxon>
        <taxon>Mirini</taxon>
        <taxon>Apolygus</taxon>
    </lineage>
</organism>
<keyword evidence="6" id="KW-1185">Reference proteome</keyword>
<evidence type="ECO:0000313" key="5">
    <source>
        <dbReference type="EMBL" id="KAF6206738.1"/>
    </source>
</evidence>
<dbReference type="InterPro" id="IPR051436">
    <property type="entry name" value="Autophagy-related_EPG5"/>
</dbReference>